<proteinExistence type="predicted"/>
<reference evidence="1 2" key="1">
    <citation type="journal article" date="2018" name="BMC Genomics">
        <title>Comparative genome analyses reveal sequence features reflecting distinct modes of host-adaptation between dicot and monocot powdery mildew.</title>
        <authorList>
            <person name="Wu Y."/>
            <person name="Ma X."/>
            <person name="Pan Z."/>
            <person name="Kale S.D."/>
            <person name="Song Y."/>
            <person name="King H."/>
            <person name="Zhang Q."/>
            <person name="Presley C."/>
            <person name="Deng X."/>
            <person name="Wei C.I."/>
            <person name="Xiao S."/>
        </authorList>
    </citation>
    <scope>NUCLEOTIDE SEQUENCE [LARGE SCALE GENOMIC DNA]</scope>
    <source>
        <strain evidence="1">UCSC1</strain>
    </source>
</reference>
<name>A0A420IA29_9PEZI</name>
<dbReference type="EMBL" id="MCBR01010063">
    <property type="protein sequence ID" value="RKF71409.1"/>
    <property type="molecule type" value="Genomic_DNA"/>
</dbReference>
<organism evidence="1 2">
    <name type="scientific">Golovinomyces cichoracearum</name>
    <dbReference type="NCBI Taxonomy" id="62708"/>
    <lineage>
        <taxon>Eukaryota</taxon>
        <taxon>Fungi</taxon>
        <taxon>Dikarya</taxon>
        <taxon>Ascomycota</taxon>
        <taxon>Pezizomycotina</taxon>
        <taxon>Leotiomycetes</taxon>
        <taxon>Erysiphales</taxon>
        <taxon>Erysiphaceae</taxon>
        <taxon>Golovinomyces</taxon>
    </lineage>
</organism>
<sequence>MARGFKSPRRKIENLMRKMEARVSTGPIGYLVESSVEQRDSERERVASIFRNWNL</sequence>
<accession>A0A420IA29</accession>
<comment type="caution">
    <text evidence="1">The sequence shown here is derived from an EMBL/GenBank/DDBJ whole genome shotgun (WGS) entry which is preliminary data.</text>
</comment>
<dbReference type="AlphaFoldDB" id="A0A420IA29"/>
<evidence type="ECO:0000313" key="2">
    <source>
        <dbReference type="Proteomes" id="UP000285405"/>
    </source>
</evidence>
<gene>
    <name evidence="1" type="ORF">GcC1_100036</name>
</gene>
<dbReference type="Proteomes" id="UP000285405">
    <property type="component" value="Unassembled WGS sequence"/>
</dbReference>
<protein>
    <submittedName>
        <fullName evidence="1">Uncharacterized protein</fullName>
    </submittedName>
</protein>
<evidence type="ECO:0000313" key="1">
    <source>
        <dbReference type="EMBL" id="RKF71409.1"/>
    </source>
</evidence>